<feature type="binding site" evidence="11">
    <location>
        <position position="45"/>
    </location>
    <ligand>
        <name>substrate</name>
    </ligand>
</feature>
<gene>
    <name evidence="11 12" type="primary">thiM</name>
    <name evidence="12" type="ORF">DSM19430T_19000</name>
</gene>
<dbReference type="InterPro" id="IPR000417">
    <property type="entry name" value="Hyethyz_kinase"/>
</dbReference>
<comment type="caution">
    <text evidence="12">The sequence shown here is derived from an EMBL/GenBank/DDBJ whole genome shotgun (WGS) entry which is preliminary data.</text>
</comment>
<dbReference type="GO" id="GO:0009229">
    <property type="term" value="P:thiamine diphosphate biosynthetic process"/>
    <property type="evidence" value="ECO:0007669"/>
    <property type="project" value="UniProtKB-UniRule"/>
</dbReference>
<evidence type="ECO:0000256" key="9">
    <source>
        <dbReference type="ARBA" id="ARBA00022842"/>
    </source>
</evidence>
<comment type="pathway">
    <text evidence="3 11">Cofactor biosynthesis; thiamine diphosphate biosynthesis; 4-methyl-5-(2-phosphoethyl)-thiazole from 5-(2-hydroxyethyl)-4-methylthiazole: step 1/1.</text>
</comment>
<dbReference type="InterPro" id="IPR029056">
    <property type="entry name" value="Ribokinase-like"/>
</dbReference>
<evidence type="ECO:0000313" key="13">
    <source>
        <dbReference type="Proteomes" id="UP000503820"/>
    </source>
</evidence>
<evidence type="ECO:0000256" key="11">
    <source>
        <dbReference type="HAMAP-Rule" id="MF_00228"/>
    </source>
</evidence>
<evidence type="ECO:0000256" key="8">
    <source>
        <dbReference type="ARBA" id="ARBA00022840"/>
    </source>
</evidence>
<dbReference type="NCBIfam" id="TIGR00694">
    <property type="entry name" value="thiM"/>
    <property type="match status" value="1"/>
</dbReference>
<dbReference type="RefSeq" id="WP_174409842.1">
    <property type="nucleotide sequence ID" value="NZ_BLVP01000008.1"/>
</dbReference>
<dbReference type="Proteomes" id="UP000503820">
    <property type="component" value="Unassembled WGS sequence"/>
</dbReference>
<dbReference type="CDD" id="cd01170">
    <property type="entry name" value="THZ_kinase"/>
    <property type="match status" value="1"/>
</dbReference>
<evidence type="ECO:0000256" key="6">
    <source>
        <dbReference type="ARBA" id="ARBA00022741"/>
    </source>
</evidence>
<dbReference type="NCBIfam" id="NF006830">
    <property type="entry name" value="PRK09355.1"/>
    <property type="match status" value="1"/>
</dbReference>
<protein>
    <recommendedName>
        <fullName evidence="11">Hydroxyethylthiazole kinase</fullName>
        <ecNumber evidence="11">2.7.1.50</ecNumber>
    </recommendedName>
    <alternativeName>
        <fullName evidence="11">4-methyl-5-beta-hydroxyethylthiazole kinase</fullName>
        <shortName evidence="11">TH kinase</shortName>
        <shortName evidence="11">Thz kinase</shortName>
    </alternativeName>
</protein>
<keyword evidence="7 11" id="KW-0418">Kinase</keyword>
<dbReference type="SUPFAM" id="SSF53613">
    <property type="entry name" value="Ribokinase-like"/>
    <property type="match status" value="1"/>
</dbReference>
<feature type="binding site" evidence="11">
    <location>
        <position position="121"/>
    </location>
    <ligand>
        <name>ATP</name>
        <dbReference type="ChEBI" id="CHEBI:30616"/>
    </ligand>
</feature>
<keyword evidence="10 11" id="KW-0784">Thiamine biosynthesis</keyword>
<evidence type="ECO:0000256" key="7">
    <source>
        <dbReference type="ARBA" id="ARBA00022777"/>
    </source>
</evidence>
<dbReference type="HAMAP" id="MF_00228">
    <property type="entry name" value="Thz_kinase"/>
    <property type="match status" value="1"/>
</dbReference>
<keyword evidence="4 11" id="KW-0808">Transferase</keyword>
<evidence type="ECO:0000256" key="1">
    <source>
        <dbReference type="ARBA" id="ARBA00001771"/>
    </source>
</evidence>
<accession>A0A7J0BU18</accession>
<dbReference type="EMBL" id="BLVP01000008">
    <property type="protein sequence ID" value="GFM37216.1"/>
    <property type="molecule type" value="Genomic_DNA"/>
</dbReference>
<keyword evidence="9 11" id="KW-0460">Magnesium</keyword>
<keyword evidence="13" id="KW-1185">Reference proteome</keyword>
<evidence type="ECO:0000313" key="12">
    <source>
        <dbReference type="EMBL" id="GFM37216.1"/>
    </source>
</evidence>
<evidence type="ECO:0000256" key="5">
    <source>
        <dbReference type="ARBA" id="ARBA00022723"/>
    </source>
</evidence>
<reference evidence="12 13" key="1">
    <citation type="submission" date="2020-05" db="EMBL/GenBank/DDBJ databases">
        <title>Draft genome sequence of Desulfovibrio psychrotolerans JS1T.</title>
        <authorList>
            <person name="Ueno A."/>
            <person name="Tamazawa S."/>
            <person name="Tamamura S."/>
            <person name="Murakami T."/>
            <person name="Kiyama T."/>
            <person name="Inomata H."/>
            <person name="Amano Y."/>
            <person name="Miyakawa K."/>
            <person name="Tamaki H."/>
            <person name="Naganuma T."/>
            <person name="Kaneko K."/>
        </authorList>
    </citation>
    <scope>NUCLEOTIDE SEQUENCE [LARGE SCALE GENOMIC DNA]</scope>
    <source>
        <strain evidence="12 13">JS1</strain>
    </source>
</reference>
<keyword evidence="8 11" id="KW-0067">ATP-binding</keyword>
<dbReference type="PRINTS" id="PR01099">
    <property type="entry name" value="HYETHTZKNASE"/>
</dbReference>
<proteinExistence type="inferred from homology"/>
<sequence length="265" mass="26981">MDANNIWLNVVAVRQASPLVHNITNYVVMNTTANALLSAGASPIMAHAPEEMEELVAISGALVLNIGTLSRPWIESMLLAGRCAAARKVPVVLDPVGAGASALRTETCLTLLRTVRPAVVRGNASEILALCGAEGATKGVDSIKAPSDALEAAMQLSESFGCVVVVSGEEDVVLGGGRTVRLRGGSALMPRVTGMGCTATALVAAHVAAAGDAFTGALCGMAVMAVAGGMAAEQAAGPGSFQVHFLDALYAMQLQNIHDHVVVEA</sequence>
<evidence type="ECO:0000256" key="10">
    <source>
        <dbReference type="ARBA" id="ARBA00022977"/>
    </source>
</evidence>
<dbReference type="AlphaFoldDB" id="A0A7J0BU18"/>
<dbReference type="GO" id="GO:0004417">
    <property type="term" value="F:hydroxyethylthiazole kinase activity"/>
    <property type="evidence" value="ECO:0007669"/>
    <property type="project" value="UniProtKB-UniRule"/>
</dbReference>
<comment type="cofactor">
    <cofactor evidence="2 11">
        <name>Mg(2+)</name>
        <dbReference type="ChEBI" id="CHEBI:18420"/>
    </cofactor>
</comment>
<keyword evidence="6 11" id="KW-0547">Nucleotide-binding</keyword>
<evidence type="ECO:0000256" key="3">
    <source>
        <dbReference type="ARBA" id="ARBA00004868"/>
    </source>
</evidence>
<comment type="similarity">
    <text evidence="11">Belongs to the Thz kinase family.</text>
</comment>
<dbReference type="Pfam" id="PF02110">
    <property type="entry name" value="HK"/>
    <property type="match status" value="1"/>
</dbReference>
<evidence type="ECO:0000256" key="4">
    <source>
        <dbReference type="ARBA" id="ARBA00022679"/>
    </source>
</evidence>
<evidence type="ECO:0000256" key="2">
    <source>
        <dbReference type="ARBA" id="ARBA00001946"/>
    </source>
</evidence>
<dbReference type="EC" id="2.7.1.50" evidence="11"/>
<dbReference type="PIRSF" id="PIRSF000513">
    <property type="entry name" value="Thz_kinase"/>
    <property type="match status" value="1"/>
</dbReference>
<organism evidence="12 13">
    <name type="scientific">Desulfovibrio psychrotolerans</name>
    <dbReference type="NCBI Taxonomy" id="415242"/>
    <lineage>
        <taxon>Bacteria</taxon>
        <taxon>Pseudomonadati</taxon>
        <taxon>Thermodesulfobacteriota</taxon>
        <taxon>Desulfovibrionia</taxon>
        <taxon>Desulfovibrionales</taxon>
        <taxon>Desulfovibrionaceae</taxon>
        <taxon>Desulfovibrio</taxon>
    </lineage>
</organism>
<dbReference type="UniPathway" id="UPA00060">
    <property type="reaction ID" value="UER00139"/>
</dbReference>
<keyword evidence="5 11" id="KW-0479">Metal-binding</keyword>
<dbReference type="GO" id="GO:0009228">
    <property type="term" value="P:thiamine biosynthetic process"/>
    <property type="evidence" value="ECO:0007669"/>
    <property type="project" value="UniProtKB-KW"/>
</dbReference>
<feature type="binding site" evidence="11">
    <location>
        <position position="167"/>
    </location>
    <ligand>
        <name>ATP</name>
        <dbReference type="ChEBI" id="CHEBI:30616"/>
    </ligand>
</feature>
<comment type="catalytic activity">
    <reaction evidence="1 11">
        <text>5-(2-hydroxyethyl)-4-methylthiazole + ATP = 4-methyl-5-(2-phosphooxyethyl)-thiazole + ADP + H(+)</text>
        <dbReference type="Rhea" id="RHEA:24212"/>
        <dbReference type="ChEBI" id="CHEBI:15378"/>
        <dbReference type="ChEBI" id="CHEBI:17957"/>
        <dbReference type="ChEBI" id="CHEBI:30616"/>
        <dbReference type="ChEBI" id="CHEBI:58296"/>
        <dbReference type="ChEBI" id="CHEBI:456216"/>
        <dbReference type="EC" id="2.7.1.50"/>
    </reaction>
</comment>
<dbReference type="GO" id="GO:0005524">
    <property type="term" value="F:ATP binding"/>
    <property type="evidence" value="ECO:0007669"/>
    <property type="project" value="UniProtKB-UniRule"/>
</dbReference>
<dbReference type="Gene3D" id="3.40.1190.20">
    <property type="match status" value="1"/>
</dbReference>
<dbReference type="GO" id="GO:0000287">
    <property type="term" value="F:magnesium ion binding"/>
    <property type="evidence" value="ECO:0007669"/>
    <property type="project" value="UniProtKB-UniRule"/>
</dbReference>
<comment type="function">
    <text evidence="11">Catalyzes the phosphorylation of the hydroxyl group of 4-methyl-5-beta-hydroxyethylthiazole (THZ).</text>
</comment>
<feature type="binding site" evidence="11">
    <location>
        <position position="194"/>
    </location>
    <ligand>
        <name>substrate</name>
    </ligand>
</feature>
<name>A0A7J0BU18_9BACT</name>